<sequence length="386" mass="42173">MKPFWRRAPETKTASPALIALSLMGSPRWSGRDFLAAAREGVLKNAVAYRCVRMIAEGAASVPWLVYDGRKELETHPLLSLLARPNPEEEGSALFERWYAFLQTAGDAYLEAASASGAVRELYVLRPDRVSVVADARGWPVAYDYKVDGRTTRLAREPSGFMPVLHGRLFHPLDDHYGLSPMAPAGTALDVHNAGAAWVKALLDNAARPSGALVYKGPDGGSLTDEQFNRLKRELEDSYQGAANAGRPMVLEGGLEWRSMSYTPSELDFANSRAVAAREIALAFGVPPMLLGLPGDNTYANYREANLVFWRQTVLPLVAKTARMLTAWLAPRFGESLRIGYDSDAVDALALEREAVWERLSQASFLTLNERRAAAGYSAVEGGDGV</sequence>
<gene>
    <name evidence="1" type="ORF">GCM10008942_14020</name>
</gene>
<reference evidence="2" key="1">
    <citation type="journal article" date="2019" name="Int. J. Syst. Evol. Microbiol.">
        <title>The Global Catalogue of Microorganisms (GCM) 10K type strain sequencing project: providing services to taxonomists for standard genome sequencing and annotation.</title>
        <authorList>
            <consortium name="The Broad Institute Genomics Platform"/>
            <consortium name="The Broad Institute Genome Sequencing Center for Infectious Disease"/>
            <person name="Wu L."/>
            <person name="Ma J."/>
        </authorList>
    </citation>
    <scope>NUCLEOTIDE SEQUENCE [LARGE SCALE GENOMIC DNA]</scope>
    <source>
        <strain evidence="2">JCM 15089</strain>
    </source>
</reference>
<comment type="caution">
    <text evidence="1">The sequence shown here is derived from an EMBL/GenBank/DDBJ whole genome shotgun (WGS) entry which is preliminary data.</text>
</comment>
<dbReference type="InterPro" id="IPR006427">
    <property type="entry name" value="Portal_HK97"/>
</dbReference>
<organism evidence="1 2">
    <name type="scientific">Rhizomicrobium electricum</name>
    <dbReference type="NCBI Taxonomy" id="480070"/>
    <lineage>
        <taxon>Bacteria</taxon>
        <taxon>Pseudomonadati</taxon>
        <taxon>Pseudomonadota</taxon>
        <taxon>Alphaproteobacteria</taxon>
        <taxon>Micropepsales</taxon>
        <taxon>Micropepsaceae</taxon>
        <taxon>Rhizomicrobium</taxon>
    </lineage>
</organism>
<proteinExistence type="predicted"/>
<dbReference type="NCBIfam" id="TIGR01537">
    <property type="entry name" value="portal_HK97"/>
    <property type="match status" value="1"/>
</dbReference>
<keyword evidence="2" id="KW-1185">Reference proteome</keyword>
<dbReference type="Pfam" id="PF04860">
    <property type="entry name" value="Phage_portal"/>
    <property type="match status" value="1"/>
</dbReference>
<name>A0ABP3PN61_9PROT</name>
<dbReference type="EMBL" id="BAAADD010000003">
    <property type="protein sequence ID" value="GAA0566727.1"/>
    <property type="molecule type" value="Genomic_DNA"/>
</dbReference>
<evidence type="ECO:0000313" key="1">
    <source>
        <dbReference type="EMBL" id="GAA0566727.1"/>
    </source>
</evidence>
<dbReference type="Proteomes" id="UP001499951">
    <property type="component" value="Unassembled WGS sequence"/>
</dbReference>
<dbReference type="InterPro" id="IPR006944">
    <property type="entry name" value="Phage/GTA_portal"/>
</dbReference>
<protein>
    <submittedName>
        <fullName evidence="1">Phage portal protein</fullName>
    </submittedName>
</protein>
<evidence type="ECO:0000313" key="2">
    <source>
        <dbReference type="Proteomes" id="UP001499951"/>
    </source>
</evidence>
<accession>A0ABP3PN61</accession>